<dbReference type="InterPro" id="IPR036909">
    <property type="entry name" value="Cyt_c-like_dom_sf"/>
</dbReference>
<feature type="domain" description="Cytochrome c" evidence="8">
    <location>
        <begin position="22"/>
        <end position="100"/>
    </location>
</feature>
<evidence type="ECO:0000256" key="3">
    <source>
        <dbReference type="ARBA" id="ARBA00022617"/>
    </source>
</evidence>
<dbReference type="GO" id="GO:0005506">
    <property type="term" value="F:iron ion binding"/>
    <property type="evidence" value="ECO:0007669"/>
    <property type="project" value="InterPro"/>
</dbReference>
<accession>A0A3B1AQ26</accession>
<feature type="domain" description="Cytochrome c" evidence="8">
    <location>
        <begin position="110"/>
        <end position="206"/>
    </location>
</feature>
<dbReference type="SUPFAM" id="SSF46626">
    <property type="entry name" value="Cytochrome c"/>
    <property type="match status" value="2"/>
</dbReference>
<dbReference type="PANTHER" id="PTHR33751">
    <property type="entry name" value="CBB3-TYPE CYTOCHROME C OXIDASE SUBUNIT FIXP"/>
    <property type="match status" value="1"/>
</dbReference>
<evidence type="ECO:0000256" key="5">
    <source>
        <dbReference type="ARBA" id="ARBA00022764"/>
    </source>
</evidence>
<evidence type="ECO:0000256" key="2">
    <source>
        <dbReference type="ARBA" id="ARBA00022448"/>
    </source>
</evidence>
<evidence type="ECO:0000256" key="7">
    <source>
        <dbReference type="ARBA" id="ARBA00023004"/>
    </source>
</evidence>
<dbReference type="Gene3D" id="1.10.760.10">
    <property type="entry name" value="Cytochrome c-like domain"/>
    <property type="match status" value="2"/>
</dbReference>
<comment type="subcellular location">
    <subcellularLocation>
        <location evidence="1">Periplasm</location>
    </subcellularLocation>
</comment>
<dbReference type="GO" id="GO:0009055">
    <property type="term" value="F:electron transfer activity"/>
    <property type="evidence" value="ECO:0007669"/>
    <property type="project" value="InterPro"/>
</dbReference>
<dbReference type="PROSITE" id="PS51007">
    <property type="entry name" value="CYTC"/>
    <property type="match status" value="2"/>
</dbReference>
<protein>
    <submittedName>
        <fullName evidence="9">Cytochrome c4</fullName>
    </submittedName>
</protein>
<dbReference type="Pfam" id="PF00034">
    <property type="entry name" value="Cytochrom_C"/>
    <property type="match status" value="2"/>
</dbReference>
<dbReference type="GO" id="GO:0020037">
    <property type="term" value="F:heme binding"/>
    <property type="evidence" value="ECO:0007669"/>
    <property type="project" value="InterPro"/>
</dbReference>
<evidence type="ECO:0000313" key="9">
    <source>
        <dbReference type="EMBL" id="VAW96064.1"/>
    </source>
</evidence>
<organism evidence="9">
    <name type="scientific">hydrothermal vent metagenome</name>
    <dbReference type="NCBI Taxonomy" id="652676"/>
    <lineage>
        <taxon>unclassified sequences</taxon>
        <taxon>metagenomes</taxon>
        <taxon>ecological metagenomes</taxon>
    </lineage>
</organism>
<keyword evidence="3" id="KW-0349">Heme</keyword>
<dbReference type="PIRSF" id="PIRSF000005">
    <property type="entry name" value="Cytochrome_c4"/>
    <property type="match status" value="1"/>
</dbReference>
<dbReference type="InterPro" id="IPR024167">
    <property type="entry name" value="Cytochrome_c4-like"/>
</dbReference>
<reference evidence="9" key="1">
    <citation type="submission" date="2018-06" db="EMBL/GenBank/DDBJ databases">
        <authorList>
            <person name="Zhirakovskaya E."/>
        </authorList>
    </citation>
    <scope>NUCLEOTIDE SEQUENCE</scope>
</reference>
<keyword evidence="4" id="KW-0479">Metal-binding</keyword>
<evidence type="ECO:0000256" key="6">
    <source>
        <dbReference type="ARBA" id="ARBA00022982"/>
    </source>
</evidence>
<dbReference type="EMBL" id="UOFR01000036">
    <property type="protein sequence ID" value="VAW96064.1"/>
    <property type="molecule type" value="Genomic_DNA"/>
</dbReference>
<evidence type="ECO:0000256" key="4">
    <source>
        <dbReference type="ARBA" id="ARBA00022723"/>
    </source>
</evidence>
<keyword evidence="7" id="KW-0408">Iron</keyword>
<gene>
    <name evidence="9" type="ORF">MNBD_GAMMA21-2239</name>
</gene>
<dbReference type="AlphaFoldDB" id="A0A3B1AQ26"/>
<dbReference type="PANTHER" id="PTHR33751:SF9">
    <property type="entry name" value="CYTOCHROME C4"/>
    <property type="match status" value="1"/>
</dbReference>
<keyword evidence="5" id="KW-0574">Periplasm</keyword>
<evidence type="ECO:0000256" key="1">
    <source>
        <dbReference type="ARBA" id="ARBA00004418"/>
    </source>
</evidence>
<dbReference type="InterPro" id="IPR050597">
    <property type="entry name" value="Cytochrome_c_Oxidase_Subunit"/>
</dbReference>
<evidence type="ECO:0000259" key="8">
    <source>
        <dbReference type="PROSITE" id="PS51007"/>
    </source>
</evidence>
<keyword evidence="2" id="KW-0813">Transport</keyword>
<sequence>MISRVIVSFIVLSFALPAFAAGDAAVGKGKSQVCAGCHGVDGNATIPNYPKLAGQHANYLVSQMQAFKSGKRNEAIMKGQVANLKEQDMQDLAAYFASQKTTIGAASDKDKREFGERLYRGGNETKGISACMACHGPNGSGNKPAGFPALGGQNAAYTAKSLTDYRAGKTRAFDDKDEAGKIMHNIAKRMSDDEIEAVSHYISGLN</sequence>
<keyword evidence="6" id="KW-0249">Electron transport</keyword>
<dbReference type="InterPro" id="IPR009056">
    <property type="entry name" value="Cyt_c-like_dom"/>
</dbReference>
<proteinExistence type="predicted"/>
<dbReference type="GO" id="GO:0042597">
    <property type="term" value="C:periplasmic space"/>
    <property type="evidence" value="ECO:0007669"/>
    <property type="project" value="UniProtKB-SubCell"/>
</dbReference>
<name>A0A3B1AQ26_9ZZZZ</name>